<evidence type="ECO:0000313" key="2">
    <source>
        <dbReference type="Proteomes" id="UP000314294"/>
    </source>
</evidence>
<keyword evidence="2" id="KW-1185">Reference proteome</keyword>
<organism evidence="1 2">
    <name type="scientific">Liparis tanakae</name>
    <name type="common">Tanaka's snailfish</name>
    <dbReference type="NCBI Taxonomy" id="230148"/>
    <lineage>
        <taxon>Eukaryota</taxon>
        <taxon>Metazoa</taxon>
        <taxon>Chordata</taxon>
        <taxon>Craniata</taxon>
        <taxon>Vertebrata</taxon>
        <taxon>Euteleostomi</taxon>
        <taxon>Actinopterygii</taxon>
        <taxon>Neopterygii</taxon>
        <taxon>Teleostei</taxon>
        <taxon>Neoteleostei</taxon>
        <taxon>Acanthomorphata</taxon>
        <taxon>Eupercaria</taxon>
        <taxon>Perciformes</taxon>
        <taxon>Cottioidei</taxon>
        <taxon>Cottales</taxon>
        <taxon>Liparidae</taxon>
        <taxon>Liparis</taxon>
    </lineage>
</organism>
<protein>
    <submittedName>
        <fullName evidence="1">Uncharacterized protein</fullName>
    </submittedName>
</protein>
<comment type="caution">
    <text evidence="1">The sequence shown here is derived from an EMBL/GenBank/DDBJ whole genome shotgun (WGS) entry which is preliminary data.</text>
</comment>
<evidence type="ECO:0000313" key="1">
    <source>
        <dbReference type="EMBL" id="TNN81869.1"/>
    </source>
</evidence>
<dbReference type="EMBL" id="SRLO01000044">
    <property type="protein sequence ID" value="TNN81869.1"/>
    <property type="molecule type" value="Genomic_DNA"/>
</dbReference>
<proteinExistence type="predicted"/>
<reference evidence="1 2" key="1">
    <citation type="submission" date="2019-03" db="EMBL/GenBank/DDBJ databases">
        <title>First draft genome of Liparis tanakae, snailfish: a comprehensive survey of snailfish specific genes.</title>
        <authorList>
            <person name="Kim W."/>
            <person name="Song I."/>
            <person name="Jeong J.-H."/>
            <person name="Kim D."/>
            <person name="Kim S."/>
            <person name="Ryu S."/>
            <person name="Song J.Y."/>
            <person name="Lee S.K."/>
        </authorList>
    </citation>
    <scope>NUCLEOTIDE SEQUENCE [LARGE SCALE GENOMIC DNA]</scope>
    <source>
        <tissue evidence="1">Muscle</tissue>
    </source>
</reference>
<accession>A0A4Z2IV41</accession>
<dbReference type="Proteomes" id="UP000314294">
    <property type="component" value="Unassembled WGS sequence"/>
</dbReference>
<dbReference type="AlphaFoldDB" id="A0A4Z2IV41"/>
<gene>
    <name evidence="1" type="ORF">EYF80_007998</name>
</gene>
<name>A0A4Z2IV41_9TELE</name>
<sequence length="97" mass="10767">MVRRDDGVRITGDSHLVNQLSVNGTRDATSERARVKCVCQRVSREHALRSEVGTGGGPTYQPAIVAFAVQHDEELQHYITARCHRSQPAEDEGGLRR</sequence>